<accession>A0AAN8FIT3</accession>
<gene>
    <name evidence="2" type="ORF">GCK32_015222</name>
</gene>
<name>A0AAN8FIT3_TRICO</name>
<organism evidence="2 3">
    <name type="scientific">Trichostrongylus colubriformis</name>
    <name type="common">Black scour worm</name>
    <dbReference type="NCBI Taxonomy" id="6319"/>
    <lineage>
        <taxon>Eukaryota</taxon>
        <taxon>Metazoa</taxon>
        <taxon>Ecdysozoa</taxon>
        <taxon>Nematoda</taxon>
        <taxon>Chromadorea</taxon>
        <taxon>Rhabditida</taxon>
        <taxon>Rhabditina</taxon>
        <taxon>Rhabditomorpha</taxon>
        <taxon>Strongyloidea</taxon>
        <taxon>Trichostrongylidae</taxon>
        <taxon>Trichostrongylus</taxon>
    </lineage>
</organism>
<protein>
    <submittedName>
        <fullName evidence="2">Uncharacterized protein</fullName>
    </submittedName>
</protein>
<keyword evidence="1" id="KW-1133">Transmembrane helix</keyword>
<dbReference type="EMBL" id="WIXE01008045">
    <property type="protein sequence ID" value="KAK5979736.1"/>
    <property type="molecule type" value="Genomic_DNA"/>
</dbReference>
<keyword evidence="3" id="KW-1185">Reference proteome</keyword>
<proteinExistence type="predicted"/>
<feature type="non-terminal residue" evidence="2">
    <location>
        <position position="86"/>
    </location>
</feature>
<keyword evidence="1" id="KW-0812">Transmembrane</keyword>
<dbReference type="Proteomes" id="UP001331761">
    <property type="component" value="Unassembled WGS sequence"/>
</dbReference>
<sequence>MSSSLNLHRRMGAGGYFTDARRTKIRQKTGVGFLEDYFLRSEMEDYRRLRILVNLIVGIVFCACLYYFGWQKLNFADFHKIYGIIF</sequence>
<evidence type="ECO:0000313" key="2">
    <source>
        <dbReference type="EMBL" id="KAK5979736.1"/>
    </source>
</evidence>
<dbReference type="AlphaFoldDB" id="A0AAN8FIT3"/>
<evidence type="ECO:0000313" key="3">
    <source>
        <dbReference type="Proteomes" id="UP001331761"/>
    </source>
</evidence>
<reference evidence="2 3" key="1">
    <citation type="submission" date="2019-10" db="EMBL/GenBank/DDBJ databases">
        <title>Assembly and Annotation for the nematode Trichostrongylus colubriformis.</title>
        <authorList>
            <person name="Martin J."/>
        </authorList>
    </citation>
    <scope>NUCLEOTIDE SEQUENCE [LARGE SCALE GENOMIC DNA]</scope>
    <source>
        <strain evidence="2">G859</strain>
        <tissue evidence="2">Whole worm</tissue>
    </source>
</reference>
<evidence type="ECO:0000256" key="1">
    <source>
        <dbReference type="SAM" id="Phobius"/>
    </source>
</evidence>
<comment type="caution">
    <text evidence="2">The sequence shown here is derived from an EMBL/GenBank/DDBJ whole genome shotgun (WGS) entry which is preliminary data.</text>
</comment>
<feature type="transmembrane region" description="Helical" evidence="1">
    <location>
        <begin position="49"/>
        <end position="68"/>
    </location>
</feature>
<keyword evidence="1" id="KW-0472">Membrane</keyword>